<dbReference type="Proteomes" id="UP000474802">
    <property type="component" value="Unassembled WGS sequence"/>
</dbReference>
<dbReference type="SUPFAM" id="SSF90123">
    <property type="entry name" value="ABC transporter transmembrane region"/>
    <property type="match status" value="1"/>
</dbReference>
<reference evidence="6 7" key="2">
    <citation type="submission" date="2020-03" db="EMBL/GenBank/DDBJ databases">
        <title>Devosia chinhatensis sp. nov., isolated from a hexachlorocyclohexane (HCH) dump site in India.</title>
        <authorList>
            <person name="Kumar M."/>
            <person name="Lal R."/>
        </authorList>
    </citation>
    <scope>NUCLEOTIDE SEQUENCE [LARGE SCALE GENOMIC DNA]</scope>
    <source>
        <strain evidence="6 7">H239</strain>
    </source>
</reference>
<protein>
    <recommendedName>
        <fullName evidence="8">Phage holin family protein</fullName>
    </recommendedName>
</protein>
<evidence type="ECO:0000313" key="7">
    <source>
        <dbReference type="Proteomes" id="UP000474802"/>
    </source>
</evidence>
<evidence type="ECO:0000256" key="2">
    <source>
        <dbReference type="ARBA" id="ARBA00022692"/>
    </source>
</evidence>
<evidence type="ECO:0000313" key="6">
    <source>
        <dbReference type="EMBL" id="NGP18321.1"/>
    </source>
</evidence>
<sequence>MGLLAPLAALLGLEVGSVVNRAKSAFALYGLMALFLLLALIFLLVAGYLVVAAYLSPIIAALLFAGVFLLLALVLYIATLVGRRRQEREAAEKRRSTEAGAFFSTAAITALPMLARSPMLLRIGLPAAAIAALTLLRGNSKN</sequence>
<dbReference type="AlphaFoldDB" id="A0A6M1T0A4"/>
<keyword evidence="2 5" id="KW-0812">Transmembrane</keyword>
<dbReference type="InterPro" id="IPR036640">
    <property type="entry name" value="ABC1_TM_sf"/>
</dbReference>
<gene>
    <name evidence="6" type="ORF">G5575_12220</name>
</gene>
<reference evidence="6 7" key="1">
    <citation type="submission" date="2020-02" db="EMBL/GenBank/DDBJ databases">
        <authorList>
            <person name="Khan S.A."/>
            <person name="Jeon C.O."/>
            <person name="Chun B.H."/>
        </authorList>
    </citation>
    <scope>NUCLEOTIDE SEQUENCE [LARGE SCALE GENOMIC DNA]</scope>
    <source>
        <strain evidence="6 7">H239</strain>
    </source>
</reference>
<evidence type="ECO:0000256" key="1">
    <source>
        <dbReference type="ARBA" id="ARBA00004651"/>
    </source>
</evidence>
<name>A0A6M1T0A4_9HYPH</name>
<dbReference type="GO" id="GO:0005524">
    <property type="term" value="F:ATP binding"/>
    <property type="evidence" value="ECO:0007669"/>
    <property type="project" value="InterPro"/>
</dbReference>
<dbReference type="RefSeq" id="WP_164534539.1">
    <property type="nucleotide sequence ID" value="NZ_JAALFG010000002.1"/>
</dbReference>
<dbReference type="EMBL" id="JAALFG010000002">
    <property type="protein sequence ID" value="NGP18321.1"/>
    <property type="molecule type" value="Genomic_DNA"/>
</dbReference>
<evidence type="ECO:0000256" key="3">
    <source>
        <dbReference type="ARBA" id="ARBA00022989"/>
    </source>
</evidence>
<dbReference type="GO" id="GO:0005886">
    <property type="term" value="C:plasma membrane"/>
    <property type="evidence" value="ECO:0007669"/>
    <property type="project" value="UniProtKB-SubCell"/>
</dbReference>
<comment type="caution">
    <text evidence="6">The sequence shown here is derived from an EMBL/GenBank/DDBJ whole genome shotgun (WGS) entry which is preliminary data.</text>
</comment>
<evidence type="ECO:0000256" key="5">
    <source>
        <dbReference type="SAM" id="Phobius"/>
    </source>
</evidence>
<dbReference type="Gene3D" id="1.20.1560.10">
    <property type="entry name" value="ABC transporter type 1, transmembrane domain"/>
    <property type="match status" value="1"/>
</dbReference>
<feature type="transmembrane region" description="Helical" evidence="5">
    <location>
        <begin position="58"/>
        <end position="78"/>
    </location>
</feature>
<keyword evidence="3 5" id="KW-1133">Transmembrane helix</keyword>
<proteinExistence type="predicted"/>
<feature type="transmembrane region" description="Helical" evidence="5">
    <location>
        <begin position="31"/>
        <end position="51"/>
    </location>
</feature>
<evidence type="ECO:0008006" key="8">
    <source>
        <dbReference type="Google" id="ProtNLM"/>
    </source>
</evidence>
<keyword evidence="7" id="KW-1185">Reference proteome</keyword>
<keyword evidence="4 5" id="KW-0472">Membrane</keyword>
<organism evidence="6 7">
    <name type="scientific">Devosia aurantiaca</name>
    <dbReference type="NCBI Taxonomy" id="2714858"/>
    <lineage>
        <taxon>Bacteria</taxon>
        <taxon>Pseudomonadati</taxon>
        <taxon>Pseudomonadota</taxon>
        <taxon>Alphaproteobacteria</taxon>
        <taxon>Hyphomicrobiales</taxon>
        <taxon>Devosiaceae</taxon>
        <taxon>Devosia</taxon>
    </lineage>
</organism>
<comment type="subcellular location">
    <subcellularLocation>
        <location evidence="1">Cell membrane</location>
        <topology evidence="1">Multi-pass membrane protein</topology>
    </subcellularLocation>
</comment>
<accession>A0A6M1T0A4</accession>
<evidence type="ECO:0000256" key="4">
    <source>
        <dbReference type="ARBA" id="ARBA00023136"/>
    </source>
</evidence>